<dbReference type="AlphaFoldDB" id="A0A1G7W9X2"/>
<dbReference type="InterPro" id="IPR002942">
    <property type="entry name" value="S4_RNA-bd"/>
</dbReference>
<dbReference type="EC" id="5.4.99.-" evidence="7"/>
<organism evidence="9 10">
    <name type="scientific">Aneurinibacillus thermoaerophilus</name>
    <dbReference type="NCBI Taxonomy" id="143495"/>
    <lineage>
        <taxon>Bacteria</taxon>
        <taxon>Bacillati</taxon>
        <taxon>Bacillota</taxon>
        <taxon>Bacilli</taxon>
        <taxon>Bacillales</taxon>
        <taxon>Paenibacillaceae</taxon>
        <taxon>Aneurinibacillus group</taxon>
        <taxon>Aneurinibacillus</taxon>
    </lineage>
</organism>
<dbReference type="PROSITE" id="PS01129">
    <property type="entry name" value="PSI_RLU"/>
    <property type="match status" value="1"/>
</dbReference>
<reference evidence="9 10" key="1">
    <citation type="submission" date="2016-10" db="EMBL/GenBank/DDBJ databases">
        <authorList>
            <person name="de Groot N.N."/>
        </authorList>
    </citation>
    <scope>NUCLEOTIDE SEQUENCE [LARGE SCALE GENOMIC DNA]</scope>
    <source>
        <strain evidence="9 10">L 420-91</strain>
    </source>
</reference>
<comment type="function">
    <text evidence="7">Responsible for synthesis of pseudouridine from uracil.</text>
</comment>
<evidence type="ECO:0000256" key="6">
    <source>
        <dbReference type="PROSITE-ProRule" id="PRU00182"/>
    </source>
</evidence>
<dbReference type="NCBIfam" id="TIGR00005">
    <property type="entry name" value="rluA_subfam"/>
    <property type="match status" value="1"/>
</dbReference>
<evidence type="ECO:0000313" key="9">
    <source>
        <dbReference type="EMBL" id="SDG68649.1"/>
    </source>
</evidence>
<dbReference type="InterPro" id="IPR006225">
    <property type="entry name" value="PsdUridine_synth_RluC/D"/>
</dbReference>
<dbReference type="InterPro" id="IPR006145">
    <property type="entry name" value="PsdUridine_synth_RsuA/RluA"/>
</dbReference>
<dbReference type="GO" id="GO:0003723">
    <property type="term" value="F:RNA binding"/>
    <property type="evidence" value="ECO:0007669"/>
    <property type="project" value="UniProtKB-KW"/>
</dbReference>
<evidence type="ECO:0000256" key="1">
    <source>
        <dbReference type="ARBA" id="ARBA00000073"/>
    </source>
</evidence>
<keyword evidence="3 6" id="KW-0694">RNA-binding</keyword>
<evidence type="ECO:0000259" key="8">
    <source>
        <dbReference type="SMART" id="SM00363"/>
    </source>
</evidence>
<dbReference type="PROSITE" id="PS50889">
    <property type="entry name" value="S4"/>
    <property type="match status" value="1"/>
</dbReference>
<dbReference type="SUPFAM" id="SSF55120">
    <property type="entry name" value="Pseudouridine synthase"/>
    <property type="match status" value="1"/>
</dbReference>
<comment type="catalytic activity">
    <reaction evidence="1 7">
        <text>a uridine in RNA = a pseudouridine in RNA</text>
        <dbReference type="Rhea" id="RHEA:48348"/>
        <dbReference type="Rhea" id="RHEA-COMP:12068"/>
        <dbReference type="Rhea" id="RHEA-COMP:12069"/>
        <dbReference type="ChEBI" id="CHEBI:65314"/>
        <dbReference type="ChEBI" id="CHEBI:65315"/>
    </reaction>
</comment>
<evidence type="ECO:0000256" key="5">
    <source>
        <dbReference type="PIRSR" id="PIRSR606225-1"/>
    </source>
</evidence>
<dbReference type="EMBL" id="FNDE01000001">
    <property type="protein sequence ID" value="SDG68649.1"/>
    <property type="molecule type" value="Genomic_DNA"/>
</dbReference>
<dbReference type="GO" id="GO:0120159">
    <property type="term" value="F:rRNA pseudouridine synthase activity"/>
    <property type="evidence" value="ECO:0007669"/>
    <property type="project" value="UniProtKB-ARBA"/>
</dbReference>
<feature type="active site" evidence="5">
    <location>
        <position position="150"/>
    </location>
</feature>
<dbReference type="Pfam" id="PF01479">
    <property type="entry name" value="S4"/>
    <property type="match status" value="1"/>
</dbReference>
<dbReference type="PANTHER" id="PTHR21600">
    <property type="entry name" value="MITOCHONDRIAL RNA PSEUDOURIDINE SYNTHASE"/>
    <property type="match status" value="1"/>
</dbReference>
<dbReference type="InterPro" id="IPR006224">
    <property type="entry name" value="PsdUridine_synth_RluA-like_CS"/>
</dbReference>
<evidence type="ECO:0000256" key="4">
    <source>
        <dbReference type="ARBA" id="ARBA00023235"/>
    </source>
</evidence>
<protein>
    <recommendedName>
        <fullName evidence="7">Pseudouridine synthase</fullName>
        <ecNumber evidence="7">5.4.99.-</ecNumber>
    </recommendedName>
</protein>
<feature type="domain" description="RNA-binding S4" evidence="8">
    <location>
        <begin position="27"/>
        <end position="91"/>
    </location>
</feature>
<dbReference type="InterPro" id="IPR050188">
    <property type="entry name" value="RluA_PseudoU_synthase"/>
</dbReference>
<dbReference type="CDD" id="cd00165">
    <property type="entry name" value="S4"/>
    <property type="match status" value="1"/>
</dbReference>
<dbReference type="InterPro" id="IPR036986">
    <property type="entry name" value="S4_RNA-bd_sf"/>
</dbReference>
<dbReference type="PANTHER" id="PTHR21600:SF44">
    <property type="entry name" value="RIBOSOMAL LARGE SUBUNIT PSEUDOURIDINE SYNTHASE D"/>
    <property type="match status" value="1"/>
</dbReference>
<evidence type="ECO:0000256" key="2">
    <source>
        <dbReference type="ARBA" id="ARBA00010876"/>
    </source>
</evidence>
<proteinExistence type="inferred from homology"/>
<evidence type="ECO:0000256" key="3">
    <source>
        <dbReference type="ARBA" id="ARBA00022884"/>
    </source>
</evidence>
<evidence type="ECO:0000256" key="7">
    <source>
        <dbReference type="RuleBase" id="RU362028"/>
    </source>
</evidence>
<dbReference type="FunFam" id="3.30.2350.10:FF:000006">
    <property type="entry name" value="Pseudouridine synthase"/>
    <property type="match status" value="1"/>
</dbReference>
<dbReference type="InterPro" id="IPR020103">
    <property type="entry name" value="PsdUridine_synth_cat_dom_sf"/>
</dbReference>
<gene>
    <name evidence="9" type="ORF">SAMN04489735_100189</name>
</gene>
<dbReference type="SUPFAM" id="SSF55174">
    <property type="entry name" value="Alpha-L RNA-binding motif"/>
    <property type="match status" value="1"/>
</dbReference>
<dbReference type="SMART" id="SM00363">
    <property type="entry name" value="S4"/>
    <property type="match status" value="1"/>
</dbReference>
<name>A0A1G7W9X2_ANETH</name>
<accession>A0A1G7W9X2</accession>
<dbReference type="Proteomes" id="UP000198956">
    <property type="component" value="Unassembled WGS sequence"/>
</dbReference>
<dbReference type="Gene3D" id="3.30.2350.10">
    <property type="entry name" value="Pseudouridine synthase"/>
    <property type="match status" value="1"/>
</dbReference>
<evidence type="ECO:0000313" key="10">
    <source>
        <dbReference type="Proteomes" id="UP000198956"/>
    </source>
</evidence>
<sequence length="320" mass="36393">MNGVKRMNNEERYERHDWIIEPEDAGERVDKFLASVQDDWSRSQLQGWIKDGLLFVNGKSVKGNYRLQEDDEVVLHVPPARELNIEPENIPLDIVYEDSDVIVVNKPRGLVVHPAPGHYSGTLVNALLYHCQDLSGINGVLRPGIVHRIDKDTSGLLMVAKNDKAHESLARQLKDHTVTRRYVALVHGVISHDKGTIDAPIGRDPKNRQQMAVVFEYSKPAVSHFVVLERFKEHTLVELKLETGRTHQIRVHMKYIGHPLVGDPKYGPKSFFKIEGQALHAKTLGFTHPSTGEYLEFHAALPDDMEQILKRLRFGAFMEQ</sequence>
<dbReference type="CDD" id="cd02869">
    <property type="entry name" value="PseudoU_synth_RluA_like"/>
    <property type="match status" value="1"/>
</dbReference>
<keyword evidence="4 7" id="KW-0413">Isomerase</keyword>
<dbReference type="Gene3D" id="3.10.290.10">
    <property type="entry name" value="RNA-binding S4 domain"/>
    <property type="match status" value="1"/>
</dbReference>
<dbReference type="Pfam" id="PF00849">
    <property type="entry name" value="PseudoU_synth_2"/>
    <property type="match status" value="1"/>
</dbReference>
<comment type="similarity">
    <text evidence="2 7">Belongs to the pseudouridine synthase RluA family.</text>
</comment>
<dbReference type="GO" id="GO:0000455">
    <property type="term" value="P:enzyme-directed rRNA pseudouridine synthesis"/>
    <property type="evidence" value="ECO:0007669"/>
    <property type="project" value="TreeGrafter"/>
</dbReference>